<dbReference type="OrthoDB" id="5062115at2759"/>
<feature type="transmembrane region" description="Helical" evidence="2">
    <location>
        <begin position="25"/>
        <end position="49"/>
    </location>
</feature>
<dbReference type="AlphaFoldDB" id="A0A9W9ZFX1"/>
<dbReference type="Proteomes" id="UP001163046">
    <property type="component" value="Unassembled WGS sequence"/>
</dbReference>
<keyword evidence="2" id="KW-0472">Membrane</keyword>
<keyword evidence="1" id="KW-1015">Disulfide bond</keyword>
<keyword evidence="2" id="KW-1133">Transmembrane helix</keyword>
<sequence>MTVGGLTNAVLSTIEKRFQFTSKEAGFIAASNDISAIILTTFVSFYGGYGSKPRWLGYGALLTGIGCFFLALPHLLIGPYQPNIMRGISIGRGMPFCNTNITNITSNLESPGCSSGYGGNWYYLMIFSIAQMVMGAGTTPLYSLAPAYIDDNVHPKTDE</sequence>
<name>A0A9W9ZFX1_9CNID</name>
<evidence type="ECO:0000313" key="3">
    <source>
        <dbReference type="EMBL" id="KAJ7380705.1"/>
    </source>
</evidence>
<dbReference type="GO" id="GO:0055085">
    <property type="term" value="P:transmembrane transport"/>
    <property type="evidence" value="ECO:0007669"/>
    <property type="project" value="InterPro"/>
</dbReference>
<accession>A0A9W9ZFX1</accession>
<feature type="transmembrane region" description="Helical" evidence="2">
    <location>
        <begin position="55"/>
        <end position="77"/>
    </location>
</feature>
<dbReference type="PANTHER" id="PTHR11388">
    <property type="entry name" value="ORGANIC ANION TRANSPORTER"/>
    <property type="match status" value="1"/>
</dbReference>
<dbReference type="EMBL" id="MU826352">
    <property type="protein sequence ID" value="KAJ7380705.1"/>
    <property type="molecule type" value="Genomic_DNA"/>
</dbReference>
<evidence type="ECO:0000256" key="1">
    <source>
        <dbReference type="ARBA" id="ARBA00023157"/>
    </source>
</evidence>
<dbReference type="SUPFAM" id="SSF103473">
    <property type="entry name" value="MFS general substrate transporter"/>
    <property type="match status" value="1"/>
</dbReference>
<gene>
    <name evidence="3" type="ORF">OS493_007073</name>
</gene>
<organism evidence="3 4">
    <name type="scientific">Desmophyllum pertusum</name>
    <dbReference type="NCBI Taxonomy" id="174260"/>
    <lineage>
        <taxon>Eukaryota</taxon>
        <taxon>Metazoa</taxon>
        <taxon>Cnidaria</taxon>
        <taxon>Anthozoa</taxon>
        <taxon>Hexacorallia</taxon>
        <taxon>Scleractinia</taxon>
        <taxon>Caryophylliina</taxon>
        <taxon>Caryophylliidae</taxon>
        <taxon>Desmophyllum</taxon>
    </lineage>
</organism>
<dbReference type="InterPro" id="IPR036259">
    <property type="entry name" value="MFS_trans_sf"/>
</dbReference>
<evidence type="ECO:0000313" key="4">
    <source>
        <dbReference type="Proteomes" id="UP001163046"/>
    </source>
</evidence>
<dbReference type="Pfam" id="PF03137">
    <property type="entry name" value="OATP"/>
    <property type="match status" value="1"/>
</dbReference>
<comment type="caution">
    <text evidence="3">The sequence shown here is derived from an EMBL/GenBank/DDBJ whole genome shotgun (WGS) entry which is preliminary data.</text>
</comment>
<proteinExistence type="predicted"/>
<evidence type="ECO:0000256" key="2">
    <source>
        <dbReference type="SAM" id="Phobius"/>
    </source>
</evidence>
<reference evidence="3" key="1">
    <citation type="submission" date="2023-01" db="EMBL/GenBank/DDBJ databases">
        <title>Genome assembly of the deep-sea coral Lophelia pertusa.</title>
        <authorList>
            <person name="Herrera S."/>
            <person name="Cordes E."/>
        </authorList>
    </citation>
    <scope>NUCLEOTIDE SEQUENCE</scope>
    <source>
        <strain evidence="3">USNM1676648</strain>
        <tissue evidence="3">Polyp</tissue>
    </source>
</reference>
<dbReference type="PANTHER" id="PTHR11388:SF100">
    <property type="entry name" value="SOLUTE CARRIER ORGANIC ANION TRANSPORTER FAMILY MEMBER 4A1"/>
    <property type="match status" value="1"/>
</dbReference>
<protein>
    <submittedName>
        <fullName evidence="3">Uncharacterized protein</fullName>
    </submittedName>
</protein>
<keyword evidence="2" id="KW-0812">Transmembrane</keyword>
<dbReference type="InterPro" id="IPR004156">
    <property type="entry name" value="OATP"/>
</dbReference>
<keyword evidence="4" id="KW-1185">Reference proteome</keyword>
<dbReference type="GO" id="GO:0016020">
    <property type="term" value="C:membrane"/>
    <property type="evidence" value="ECO:0007669"/>
    <property type="project" value="InterPro"/>
</dbReference>